<reference evidence="1 2" key="1">
    <citation type="submission" date="2018-09" db="EMBL/GenBank/DDBJ databases">
        <title>Altererythrobacter spongiae sp. nov., isolated from a marine sponge.</title>
        <authorList>
            <person name="Zhuang L."/>
            <person name="Luo L."/>
        </authorList>
    </citation>
    <scope>NUCLEOTIDE SEQUENCE [LARGE SCALE GENOMIC DNA]</scope>
    <source>
        <strain evidence="1 2">HN-Y73</strain>
    </source>
</reference>
<name>A0A420EA48_9SPHN</name>
<dbReference type="AlphaFoldDB" id="A0A420EA48"/>
<dbReference type="RefSeq" id="WP_120326017.1">
    <property type="nucleotide sequence ID" value="NZ_RAPF01000015.1"/>
</dbReference>
<organism evidence="1 2">
    <name type="scientific">Altericroceibacterium spongiae</name>
    <dbReference type="NCBI Taxonomy" id="2320269"/>
    <lineage>
        <taxon>Bacteria</taxon>
        <taxon>Pseudomonadati</taxon>
        <taxon>Pseudomonadota</taxon>
        <taxon>Alphaproteobacteria</taxon>
        <taxon>Sphingomonadales</taxon>
        <taxon>Erythrobacteraceae</taxon>
        <taxon>Altericroceibacterium</taxon>
    </lineage>
</organism>
<dbReference type="EMBL" id="RAPF01000015">
    <property type="protein sequence ID" value="RKF17563.1"/>
    <property type="molecule type" value="Genomic_DNA"/>
</dbReference>
<evidence type="ECO:0000313" key="1">
    <source>
        <dbReference type="EMBL" id="RKF17563.1"/>
    </source>
</evidence>
<proteinExistence type="predicted"/>
<gene>
    <name evidence="1" type="ORF">D6851_16570</name>
</gene>
<keyword evidence="2" id="KW-1185">Reference proteome</keyword>
<protein>
    <submittedName>
        <fullName evidence="1">Uncharacterized protein</fullName>
    </submittedName>
</protein>
<dbReference type="Proteomes" id="UP000284395">
    <property type="component" value="Unassembled WGS sequence"/>
</dbReference>
<sequence>MACTIAFAHPGGAGSGRAALYAHGCGLTEEIKIIFAFLGGSSIGFTTLFRLKDEGVALVAIDAAEALRTVTIVLEYSALKT</sequence>
<accession>A0A420EA48</accession>
<evidence type="ECO:0000313" key="2">
    <source>
        <dbReference type="Proteomes" id="UP000284395"/>
    </source>
</evidence>
<comment type="caution">
    <text evidence="1">The sequence shown here is derived from an EMBL/GenBank/DDBJ whole genome shotgun (WGS) entry which is preliminary data.</text>
</comment>